<gene>
    <name evidence="2" type="ORF">SAMN06265360_13122</name>
</gene>
<name>A0A239A6R1_9PSEU</name>
<keyword evidence="3" id="KW-1185">Reference proteome</keyword>
<sequence>MTSADPESVALVTKLLREFMTRRLGESAEVSVTGLKRSGQGSSCENWPFDATWRRQDGTTTHKELLLRRDPPHSVADTGRAIEFDLLKNLEHTSVPAPVVHWLDDGGTELLRPSMVVDRYAGTADRAVLRDKDPLKLADDGRLALAREICDTLADVHQVNIAESGLCDVLPAPRVSPAEDELLHWEQQLNSAELEPQPVLRWALRWLCDHIPPPPDRLTLVHGDFRPANVLVNHGHVEVLLDWELAHLGDPLDDVGWYSAPLYRSEHFIPGVWEQRDFLCRYVEHTGFEVDPEALRFWQTLTIFRLAVIALQGVRIFCEGESDRPAGPLPKVLTEQLVAVLTEKTQ</sequence>
<dbReference type="InterPro" id="IPR011009">
    <property type="entry name" value="Kinase-like_dom_sf"/>
</dbReference>
<dbReference type="Gene3D" id="3.30.200.20">
    <property type="entry name" value="Phosphorylase Kinase, domain 1"/>
    <property type="match status" value="1"/>
</dbReference>
<dbReference type="InterPro" id="IPR041726">
    <property type="entry name" value="ACAD10_11_N"/>
</dbReference>
<protein>
    <submittedName>
        <fullName evidence="2">Predicted kinase, aminoglycoside phosphotransferase (APT) family</fullName>
    </submittedName>
</protein>
<dbReference type="InterPro" id="IPR002575">
    <property type="entry name" value="Aminoglycoside_PTrfase"/>
</dbReference>
<accession>A0A239A6R1</accession>
<dbReference type="GO" id="GO:0016301">
    <property type="term" value="F:kinase activity"/>
    <property type="evidence" value="ECO:0007669"/>
    <property type="project" value="UniProtKB-KW"/>
</dbReference>
<reference evidence="2 3" key="1">
    <citation type="submission" date="2017-06" db="EMBL/GenBank/DDBJ databases">
        <authorList>
            <person name="Kim H.J."/>
            <person name="Triplett B.A."/>
        </authorList>
    </citation>
    <scope>NUCLEOTIDE SEQUENCE [LARGE SCALE GENOMIC DNA]</scope>
    <source>
        <strain evidence="2 3">DSM 45207</strain>
    </source>
</reference>
<keyword evidence="2" id="KW-0808">Transferase</keyword>
<dbReference type="AlphaFoldDB" id="A0A239A6R1"/>
<dbReference type="InterPro" id="IPR051678">
    <property type="entry name" value="AGP_Transferase"/>
</dbReference>
<proteinExistence type="predicted"/>
<dbReference type="Gene3D" id="3.90.1200.10">
    <property type="match status" value="1"/>
</dbReference>
<keyword evidence="2" id="KW-0418">Kinase</keyword>
<dbReference type="EMBL" id="FZNW01000031">
    <property type="protein sequence ID" value="SNR91112.1"/>
    <property type="molecule type" value="Genomic_DNA"/>
</dbReference>
<evidence type="ECO:0000313" key="2">
    <source>
        <dbReference type="EMBL" id="SNR91112.1"/>
    </source>
</evidence>
<dbReference type="PANTHER" id="PTHR21310">
    <property type="entry name" value="AMINOGLYCOSIDE PHOSPHOTRANSFERASE-RELATED-RELATED"/>
    <property type="match status" value="1"/>
</dbReference>
<dbReference type="CDD" id="cd05154">
    <property type="entry name" value="ACAD10_11_N-like"/>
    <property type="match status" value="1"/>
</dbReference>
<organism evidence="2 3">
    <name type="scientific">Haloechinothrix alba</name>
    <dbReference type="NCBI Taxonomy" id="664784"/>
    <lineage>
        <taxon>Bacteria</taxon>
        <taxon>Bacillati</taxon>
        <taxon>Actinomycetota</taxon>
        <taxon>Actinomycetes</taxon>
        <taxon>Pseudonocardiales</taxon>
        <taxon>Pseudonocardiaceae</taxon>
        <taxon>Haloechinothrix</taxon>
    </lineage>
</organism>
<evidence type="ECO:0000259" key="1">
    <source>
        <dbReference type="Pfam" id="PF01636"/>
    </source>
</evidence>
<dbReference type="SUPFAM" id="SSF56112">
    <property type="entry name" value="Protein kinase-like (PK-like)"/>
    <property type="match status" value="1"/>
</dbReference>
<dbReference type="PANTHER" id="PTHR21310:SF57">
    <property type="entry name" value="BLR2944 PROTEIN"/>
    <property type="match status" value="1"/>
</dbReference>
<dbReference type="Pfam" id="PF01636">
    <property type="entry name" value="APH"/>
    <property type="match status" value="1"/>
</dbReference>
<dbReference type="Proteomes" id="UP000198348">
    <property type="component" value="Unassembled WGS sequence"/>
</dbReference>
<evidence type="ECO:0000313" key="3">
    <source>
        <dbReference type="Proteomes" id="UP000198348"/>
    </source>
</evidence>
<feature type="domain" description="Aminoglycoside phosphotransferase" evidence="1">
    <location>
        <begin position="52"/>
        <end position="263"/>
    </location>
</feature>
<dbReference type="RefSeq" id="WP_217898670.1">
    <property type="nucleotide sequence ID" value="NZ_FZNW01000031.1"/>
</dbReference>